<sequence length="262" mass="28536">MITSTSNGKVKRLIQLKKKKKCREEEGVFLAEGSRMAKETPAGLLREIYVSESFLKKQKELAKDLENRCKAGIEILADRVFEYVSDTQTPQGVLCVVQKPCHALAEIVRGECPQLLLLEGIQDPGNLGTILRTAEGAGVSGVLLDEACADLFAPKTIRSTMGSVFRLPFVRVADLKEAIHCVKASGIRLYAAHLEGSLPYYQQDFTKPCGFLLGNEGNGLKEETAALADARIKIPMQGQVESLNVGIAAAVLSFEASRQRSL</sequence>
<keyword evidence="2 6" id="KW-0489">Methyltransferase</keyword>
<dbReference type="Proteomes" id="UP000434409">
    <property type="component" value="Unassembled WGS sequence"/>
</dbReference>
<dbReference type="SUPFAM" id="SSF75217">
    <property type="entry name" value="alpha/beta knot"/>
    <property type="match status" value="1"/>
</dbReference>
<dbReference type="InterPro" id="IPR029064">
    <property type="entry name" value="Ribosomal_eL30-like_sf"/>
</dbReference>
<dbReference type="InterPro" id="IPR051259">
    <property type="entry name" value="rRNA_Methyltransferase"/>
</dbReference>
<evidence type="ECO:0000256" key="1">
    <source>
        <dbReference type="ARBA" id="ARBA00007228"/>
    </source>
</evidence>
<evidence type="ECO:0000259" key="5">
    <source>
        <dbReference type="Pfam" id="PF22435"/>
    </source>
</evidence>
<dbReference type="PANTHER" id="PTHR43191:SF2">
    <property type="entry name" value="RRNA METHYLTRANSFERASE 3, MITOCHONDRIAL"/>
    <property type="match status" value="1"/>
</dbReference>
<dbReference type="Pfam" id="PF00588">
    <property type="entry name" value="SpoU_methylase"/>
    <property type="match status" value="1"/>
</dbReference>
<gene>
    <name evidence="6" type="ORF">FYJ34_05535</name>
</gene>
<accession>A0A6N7V1K4</accession>
<dbReference type="Gene3D" id="3.30.1330.30">
    <property type="match status" value="1"/>
</dbReference>
<proteinExistence type="inferred from homology"/>
<organism evidence="6 7">
    <name type="scientific">Suipraeoptans intestinalis</name>
    <dbReference type="NCBI Taxonomy" id="2606628"/>
    <lineage>
        <taxon>Bacteria</taxon>
        <taxon>Bacillati</taxon>
        <taxon>Bacillota</taxon>
        <taxon>Clostridia</taxon>
        <taxon>Lachnospirales</taxon>
        <taxon>Lachnospiraceae</taxon>
        <taxon>Suipraeoptans</taxon>
    </lineage>
</organism>
<keyword evidence="3 6" id="KW-0808">Transferase</keyword>
<dbReference type="InterPro" id="IPR001537">
    <property type="entry name" value="SpoU_MeTrfase"/>
</dbReference>
<reference evidence="6 7" key="1">
    <citation type="submission" date="2019-08" db="EMBL/GenBank/DDBJ databases">
        <title>In-depth cultivation of the pig gut microbiome towards novel bacterial diversity and tailored functional studies.</title>
        <authorList>
            <person name="Wylensek D."/>
            <person name="Hitch T.C.A."/>
            <person name="Clavel T."/>
        </authorList>
    </citation>
    <scope>NUCLEOTIDE SEQUENCE [LARGE SCALE GENOMIC DNA]</scope>
    <source>
        <strain evidence="6 7">68-1-5</strain>
    </source>
</reference>
<feature type="domain" description="tRNA/rRNA methyltransferase SpoU type" evidence="4">
    <location>
        <begin position="115"/>
        <end position="252"/>
    </location>
</feature>
<dbReference type="GO" id="GO:0003723">
    <property type="term" value="F:RNA binding"/>
    <property type="evidence" value="ECO:0007669"/>
    <property type="project" value="InterPro"/>
</dbReference>
<dbReference type="GO" id="GO:0032259">
    <property type="term" value="P:methylation"/>
    <property type="evidence" value="ECO:0007669"/>
    <property type="project" value="UniProtKB-KW"/>
</dbReference>
<dbReference type="InterPro" id="IPR029028">
    <property type="entry name" value="Alpha/beta_knot_MTases"/>
</dbReference>
<evidence type="ECO:0000313" key="7">
    <source>
        <dbReference type="Proteomes" id="UP000434409"/>
    </source>
</evidence>
<dbReference type="EMBL" id="VULY01000018">
    <property type="protein sequence ID" value="MSR93736.1"/>
    <property type="molecule type" value="Genomic_DNA"/>
</dbReference>
<evidence type="ECO:0000256" key="3">
    <source>
        <dbReference type="ARBA" id="ARBA00022679"/>
    </source>
</evidence>
<dbReference type="GO" id="GO:0006396">
    <property type="term" value="P:RNA processing"/>
    <property type="evidence" value="ECO:0007669"/>
    <property type="project" value="InterPro"/>
</dbReference>
<protein>
    <submittedName>
        <fullName evidence="6">RNA methyltransferase</fullName>
    </submittedName>
</protein>
<dbReference type="Pfam" id="PF22435">
    <property type="entry name" value="MRM3-like_sub_bind"/>
    <property type="match status" value="1"/>
</dbReference>
<dbReference type="AlphaFoldDB" id="A0A6N7V1K4"/>
<name>A0A6N7V1K4_9FIRM</name>
<comment type="caution">
    <text evidence="6">The sequence shown here is derived from an EMBL/GenBank/DDBJ whole genome shotgun (WGS) entry which is preliminary data.</text>
</comment>
<dbReference type="Gene3D" id="3.40.1280.10">
    <property type="match status" value="1"/>
</dbReference>
<dbReference type="CDD" id="cd18095">
    <property type="entry name" value="SpoU-like_rRNA-MTase"/>
    <property type="match status" value="1"/>
</dbReference>
<dbReference type="GO" id="GO:0008173">
    <property type="term" value="F:RNA methyltransferase activity"/>
    <property type="evidence" value="ECO:0007669"/>
    <property type="project" value="InterPro"/>
</dbReference>
<keyword evidence="7" id="KW-1185">Reference proteome</keyword>
<dbReference type="InterPro" id="IPR053888">
    <property type="entry name" value="MRM3-like_sub_bind"/>
</dbReference>
<comment type="similarity">
    <text evidence="1">Belongs to the class IV-like SAM-binding methyltransferase superfamily. RNA methyltransferase TrmH family.</text>
</comment>
<feature type="domain" description="MRM3-like substrate binding" evidence="5">
    <location>
        <begin position="7"/>
        <end position="94"/>
    </location>
</feature>
<evidence type="ECO:0000256" key="2">
    <source>
        <dbReference type="ARBA" id="ARBA00022603"/>
    </source>
</evidence>
<dbReference type="InterPro" id="IPR029026">
    <property type="entry name" value="tRNA_m1G_MTases_N"/>
</dbReference>
<evidence type="ECO:0000313" key="6">
    <source>
        <dbReference type="EMBL" id="MSR93736.1"/>
    </source>
</evidence>
<dbReference type="SUPFAM" id="SSF55315">
    <property type="entry name" value="L30e-like"/>
    <property type="match status" value="1"/>
</dbReference>
<dbReference type="PANTHER" id="PTHR43191">
    <property type="entry name" value="RRNA METHYLTRANSFERASE 3"/>
    <property type="match status" value="1"/>
</dbReference>
<dbReference type="RefSeq" id="WP_154476892.1">
    <property type="nucleotide sequence ID" value="NZ_JAQYBV010000103.1"/>
</dbReference>
<evidence type="ECO:0000259" key="4">
    <source>
        <dbReference type="Pfam" id="PF00588"/>
    </source>
</evidence>